<dbReference type="Pfam" id="PF01416">
    <property type="entry name" value="PseudoU_synth_1"/>
    <property type="match status" value="1"/>
</dbReference>
<dbReference type="EMBL" id="BNCP01000006">
    <property type="protein sequence ID" value="GIL74652.1"/>
    <property type="molecule type" value="Genomic_DNA"/>
</dbReference>
<proteinExistence type="inferred from homology"/>
<dbReference type="SUPFAM" id="SSF55120">
    <property type="entry name" value="Pseudouridine synthase"/>
    <property type="match status" value="2"/>
</dbReference>
<feature type="domain" description="Pseudouridine synthase I TruA alpha/beta" evidence="6">
    <location>
        <begin position="582"/>
        <end position="673"/>
    </location>
</feature>
<feature type="compositionally biased region" description="Low complexity" evidence="5">
    <location>
        <begin position="481"/>
        <end position="502"/>
    </location>
</feature>
<feature type="compositionally biased region" description="Low complexity" evidence="5">
    <location>
        <begin position="766"/>
        <end position="781"/>
    </location>
</feature>
<dbReference type="FunFam" id="3.30.70.580:FF:000002">
    <property type="entry name" value="tRNA pseudouridine synthase"/>
    <property type="match status" value="1"/>
</dbReference>
<dbReference type="InterPro" id="IPR020097">
    <property type="entry name" value="PsdUridine_synth_TruA_a/b_dom"/>
</dbReference>
<feature type="compositionally biased region" description="Low complexity" evidence="5">
    <location>
        <begin position="446"/>
        <end position="459"/>
    </location>
</feature>
<dbReference type="GO" id="GO:0005634">
    <property type="term" value="C:nucleus"/>
    <property type="evidence" value="ECO:0007669"/>
    <property type="project" value="TreeGrafter"/>
</dbReference>
<evidence type="ECO:0000256" key="3">
    <source>
        <dbReference type="ARBA" id="ARBA00023235"/>
    </source>
</evidence>
<reference evidence="7" key="1">
    <citation type="journal article" date="2021" name="Proc. Natl. Acad. Sci. U.S.A.">
        <title>Three genomes in the algal genus Volvox reveal the fate of a haploid sex-determining region after a transition to homothallism.</title>
        <authorList>
            <person name="Yamamoto K."/>
            <person name="Hamaji T."/>
            <person name="Kawai-Toyooka H."/>
            <person name="Matsuzaki R."/>
            <person name="Takahashi F."/>
            <person name="Nishimura Y."/>
            <person name="Kawachi M."/>
            <person name="Noguchi H."/>
            <person name="Minakuchi Y."/>
            <person name="Umen J.G."/>
            <person name="Toyoda A."/>
            <person name="Nozaki H."/>
        </authorList>
    </citation>
    <scope>NUCLEOTIDE SEQUENCE</scope>
    <source>
        <strain evidence="7">NIES-3786</strain>
    </source>
</reference>
<keyword evidence="2" id="KW-0819">tRNA processing</keyword>
<dbReference type="AlphaFoldDB" id="A0A8J4FJG5"/>
<accession>A0A8J4FJG5</accession>
<keyword evidence="8" id="KW-1185">Reference proteome</keyword>
<feature type="region of interest" description="Disordered" evidence="5">
    <location>
        <begin position="766"/>
        <end position="788"/>
    </location>
</feature>
<dbReference type="PANTHER" id="PTHR11142">
    <property type="entry name" value="PSEUDOURIDYLATE SYNTHASE"/>
    <property type="match status" value="1"/>
</dbReference>
<dbReference type="GO" id="GO:0009982">
    <property type="term" value="F:pseudouridine synthase activity"/>
    <property type="evidence" value="ECO:0007669"/>
    <property type="project" value="InterPro"/>
</dbReference>
<dbReference type="Gene3D" id="3.30.70.660">
    <property type="entry name" value="Pseudouridine synthase I, catalytic domain, C-terminal subdomain"/>
    <property type="match status" value="2"/>
</dbReference>
<dbReference type="InterPro" id="IPR020095">
    <property type="entry name" value="PsdUridine_synth_TruA_C"/>
</dbReference>
<dbReference type="PANTHER" id="PTHR11142:SF9">
    <property type="entry name" value="TRNA PSEUDOURIDINE SYNTHASE-RELATED"/>
    <property type="match status" value="1"/>
</dbReference>
<dbReference type="Gene3D" id="3.30.70.580">
    <property type="entry name" value="Pseudouridine synthase I, catalytic domain, N-terminal subdomain"/>
    <property type="match status" value="1"/>
</dbReference>
<gene>
    <name evidence="7" type="ORF">Vretifemale_4577</name>
</gene>
<evidence type="ECO:0000313" key="7">
    <source>
        <dbReference type="EMBL" id="GIL74652.1"/>
    </source>
</evidence>
<comment type="caution">
    <text evidence="7">The sequence shown here is derived from an EMBL/GenBank/DDBJ whole genome shotgun (WGS) entry which is preliminary data.</text>
</comment>
<comment type="similarity">
    <text evidence="1">Belongs to the tRNA pseudouridine synthase TruA family.</text>
</comment>
<dbReference type="InterPro" id="IPR020103">
    <property type="entry name" value="PsdUridine_synth_cat_dom_sf"/>
</dbReference>
<dbReference type="GO" id="GO:0003723">
    <property type="term" value="F:RNA binding"/>
    <property type="evidence" value="ECO:0007669"/>
    <property type="project" value="InterPro"/>
</dbReference>
<feature type="region of interest" description="Disordered" evidence="5">
    <location>
        <begin position="473"/>
        <end position="561"/>
    </location>
</feature>
<evidence type="ECO:0000256" key="1">
    <source>
        <dbReference type="ARBA" id="ARBA00009375"/>
    </source>
</evidence>
<protein>
    <recommendedName>
        <fullName evidence="6">Pseudouridine synthase I TruA alpha/beta domain-containing protein</fullName>
    </recommendedName>
</protein>
<dbReference type="GO" id="GO:1990481">
    <property type="term" value="P:mRNA pseudouridine synthesis"/>
    <property type="evidence" value="ECO:0007669"/>
    <property type="project" value="TreeGrafter"/>
</dbReference>
<evidence type="ECO:0000256" key="5">
    <source>
        <dbReference type="SAM" id="MobiDB-lite"/>
    </source>
</evidence>
<keyword evidence="3" id="KW-0413">Isomerase</keyword>
<feature type="compositionally biased region" description="Acidic residues" evidence="5">
    <location>
        <begin position="528"/>
        <end position="543"/>
    </location>
</feature>
<evidence type="ECO:0000256" key="2">
    <source>
        <dbReference type="ARBA" id="ARBA00022694"/>
    </source>
</evidence>
<feature type="region of interest" description="Disordered" evidence="5">
    <location>
        <begin position="442"/>
        <end position="461"/>
    </location>
</feature>
<dbReference type="OrthoDB" id="10256309at2759"/>
<evidence type="ECO:0000256" key="4">
    <source>
        <dbReference type="ARBA" id="ARBA00036943"/>
    </source>
</evidence>
<dbReference type="InterPro" id="IPR020094">
    <property type="entry name" value="TruA/RsuA/RluB/E/F_N"/>
</dbReference>
<dbReference type="InterPro" id="IPR001406">
    <property type="entry name" value="PsdUridine_synth_TruA"/>
</dbReference>
<comment type="catalytic activity">
    <reaction evidence="4">
        <text>a uridine in tRNA = a pseudouridine in tRNA</text>
        <dbReference type="Rhea" id="RHEA:54572"/>
        <dbReference type="Rhea" id="RHEA-COMP:13339"/>
        <dbReference type="Rhea" id="RHEA-COMP:13934"/>
        <dbReference type="ChEBI" id="CHEBI:65314"/>
        <dbReference type="ChEBI" id="CHEBI:65315"/>
    </reaction>
</comment>
<sequence>MLHRTASPLSAAPPAHRVAASKLPVIAAFISKTSFYHLASSEVIKSPSLSVRYRYRHSPFPQLNGTYDNRSGRFRTLRNGAHWPVALAIGFPSPHQSPLLPKGCQTGFSAATAESPMVASQAQLETAACSHAAGSSIPAVSVSSGTNMADTALAEAFPLPSQSATSPSARAAAKAAAEAAYAAAGGALRTKRPPGMVKRSIAMHVGYVGTAFKGLQVNRAGAPDDTVEAVLERAVFGAGLIAESNFGDLKKIKWTRNSRTDKGVHSVATVVGLRVLLPPPGDERFDADPEGLEIASSLNARLPPEVRVFSAQRVQKKFNSRRFCFDRTYEYFLPAYLLLGPHAGASAAVAGDADAASTATKVDPETAAVGTQEAHHQQQQQLQRCMGPQGLLQGNEDAEAVRAALGKLREALSCYVGTHPFHNYTAKRKTYVDTAKDREARRAAREAATANAGEVADGAGSAAGCGIEAAELSMDEDEVRPAAAEAAETAAAAPDDPAILAEQYDMGIHGDDRYSPPQQNPRLRAVTEEDEPLEEEDDEEGETDGAGSLDGEDEATDIGRANPSRWMQSCRWLFEKSEDKRDRVTVRHFRTIASFTADDPAPLVPGGVPCVRLRVRGMSFMLHQIRHMIGGALAVARGSLPLQLLRASLAGHARVTVPRAPPHTLILADCTFPPFRKAGADEARVHRWSGERLQLRTGGQSNLAEFRQQSLDPALNELLHHPDWHRFEMCLPKFYWDPQAQEEVIRAHASWEATRLERAKQREAAAAVAAAADHPGAQAEAHATEASG</sequence>
<evidence type="ECO:0000259" key="6">
    <source>
        <dbReference type="Pfam" id="PF01416"/>
    </source>
</evidence>
<organism evidence="7 8">
    <name type="scientific">Volvox reticuliferus</name>
    <dbReference type="NCBI Taxonomy" id="1737510"/>
    <lineage>
        <taxon>Eukaryota</taxon>
        <taxon>Viridiplantae</taxon>
        <taxon>Chlorophyta</taxon>
        <taxon>core chlorophytes</taxon>
        <taxon>Chlorophyceae</taxon>
        <taxon>CS clade</taxon>
        <taxon>Chlamydomonadales</taxon>
        <taxon>Volvocaceae</taxon>
        <taxon>Volvox</taxon>
    </lineage>
</organism>
<dbReference type="Proteomes" id="UP000747110">
    <property type="component" value="Unassembled WGS sequence"/>
</dbReference>
<name>A0A8J4FJG5_9CHLO</name>
<dbReference type="GO" id="GO:0031119">
    <property type="term" value="P:tRNA pseudouridine synthesis"/>
    <property type="evidence" value="ECO:0007669"/>
    <property type="project" value="TreeGrafter"/>
</dbReference>
<evidence type="ECO:0000313" key="8">
    <source>
        <dbReference type="Proteomes" id="UP000747110"/>
    </source>
</evidence>